<dbReference type="AlphaFoldDB" id="A0A4U3LJ18"/>
<feature type="region of interest" description="Disordered" evidence="2">
    <location>
        <begin position="75"/>
        <end position="106"/>
    </location>
</feature>
<dbReference type="OrthoDB" id="3826902at2"/>
<accession>A0A4U3LJ18</accession>
<feature type="compositionally biased region" description="Polar residues" evidence="2">
    <location>
        <begin position="76"/>
        <end position="103"/>
    </location>
</feature>
<evidence type="ECO:0000256" key="1">
    <source>
        <dbReference type="SAM" id="Coils"/>
    </source>
</evidence>
<feature type="region of interest" description="Disordered" evidence="2">
    <location>
        <begin position="177"/>
        <end position="214"/>
    </location>
</feature>
<proteinExistence type="predicted"/>
<evidence type="ECO:0000313" key="3">
    <source>
        <dbReference type="EMBL" id="TKK75601.1"/>
    </source>
</evidence>
<feature type="compositionally biased region" description="Low complexity" evidence="2">
    <location>
        <begin position="349"/>
        <end position="365"/>
    </location>
</feature>
<protein>
    <submittedName>
        <fullName evidence="3">Uncharacterized protein</fullName>
    </submittedName>
</protein>
<keyword evidence="1" id="KW-0175">Coiled coil</keyword>
<evidence type="ECO:0000256" key="2">
    <source>
        <dbReference type="SAM" id="MobiDB-lite"/>
    </source>
</evidence>
<feature type="compositionally biased region" description="Basic residues" evidence="2">
    <location>
        <begin position="12"/>
        <end position="24"/>
    </location>
</feature>
<dbReference type="Proteomes" id="UP000305836">
    <property type="component" value="Unassembled WGS sequence"/>
</dbReference>
<feature type="coiled-coil region" evidence="1">
    <location>
        <begin position="237"/>
        <end position="272"/>
    </location>
</feature>
<feature type="compositionally biased region" description="Low complexity" evidence="2">
    <location>
        <begin position="307"/>
        <end position="318"/>
    </location>
</feature>
<reference evidence="3 4" key="1">
    <citation type="submission" date="2019-04" db="EMBL/GenBank/DDBJ databases">
        <title>Kribbella sp. NEAU-THZ 27 nov., a novel actinomycete isolated from soil.</title>
        <authorList>
            <person name="Duan L."/>
        </authorList>
    </citation>
    <scope>NUCLEOTIDE SEQUENCE [LARGE SCALE GENOMIC DNA]</scope>
    <source>
        <strain evidence="4">NEAU-THZ27</strain>
    </source>
</reference>
<organism evidence="3 4">
    <name type="scientific">Kribbella jiaozuonensis</name>
    <dbReference type="NCBI Taxonomy" id="2575441"/>
    <lineage>
        <taxon>Bacteria</taxon>
        <taxon>Bacillati</taxon>
        <taxon>Actinomycetota</taxon>
        <taxon>Actinomycetes</taxon>
        <taxon>Propionibacteriales</taxon>
        <taxon>Kribbellaceae</taxon>
        <taxon>Kribbella</taxon>
    </lineage>
</organism>
<feature type="compositionally biased region" description="Low complexity" evidence="2">
    <location>
        <begin position="409"/>
        <end position="421"/>
    </location>
</feature>
<sequence length="465" mass="49977">MSEPSSEPRQGRISRWRARSRGTKTMKAGYALAARDVKNWDKDVLARIGSSRMTPAHLARLAQVGVNAQIRPEQHAATSQSMSQRATNRMQWSQRQQSPTRNPFRQAARRISRWQDVRHGTKMVKAGMVLAAKEAKNADPNVRLAMGNDPTITKSQISNMVQGQMESAFKPELYAPRQEPQQGAGQQQVQGQGQQVEGQQPVQGQQVPQQVPGGQRVMQQLTAAAGGQAAGETEQALVQALAEFQRLQGEIKQLIETRMAQIQQENANLSALLNQVSQPGQQVGQQPQLDPNLHNVGQHPVVRTEETAQQQPEGPQQTEGEEVAEGPQGGDGEQTAEGQPVVVENAVEGGSQQVVVQSGQDGQQVEATGEQVPRAEGWTRVAEEPENHAEQPVEGAAQGQTEASGGNLAAKAEASRAAQAAGDVAPPRPSSPQQAAETAQSGRQDQTQRTGQLATKSSKDTGRGN</sequence>
<feature type="region of interest" description="Disordered" evidence="2">
    <location>
        <begin position="1"/>
        <end position="24"/>
    </location>
</feature>
<feature type="compositionally biased region" description="Polar residues" evidence="2">
    <location>
        <begin position="437"/>
        <end position="456"/>
    </location>
</feature>
<gene>
    <name evidence="3" type="ORF">FDA38_35020</name>
</gene>
<name>A0A4U3LJ18_9ACTN</name>
<feature type="region of interest" description="Disordered" evidence="2">
    <location>
        <begin position="304"/>
        <end position="465"/>
    </location>
</feature>
<feature type="compositionally biased region" description="Basic and acidic residues" evidence="2">
    <location>
        <begin position="381"/>
        <end position="391"/>
    </location>
</feature>
<dbReference type="RefSeq" id="WP_137258453.1">
    <property type="nucleotide sequence ID" value="NZ_JBHSPQ010000005.1"/>
</dbReference>
<keyword evidence="4" id="KW-1185">Reference proteome</keyword>
<comment type="caution">
    <text evidence="3">The sequence shown here is derived from an EMBL/GenBank/DDBJ whole genome shotgun (WGS) entry which is preliminary data.</text>
</comment>
<evidence type="ECO:0000313" key="4">
    <source>
        <dbReference type="Proteomes" id="UP000305836"/>
    </source>
</evidence>
<dbReference type="EMBL" id="SZPZ01000005">
    <property type="protein sequence ID" value="TKK75601.1"/>
    <property type="molecule type" value="Genomic_DNA"/>
</dbReference>